<keyword evidence="6" id="KW-0560">Oxidoreductase</keyword>
<evidence type="ECO:0000256" key="6">
    <source>
        <dbReference type="ARBA" id="ARBA00023002"/>
    </source>
</evidence>
<evidence type="ECO:0000256" key="7">
    <source>
        <dbReference type="ARBA" id="ARBA00023033"/>
    </source>
</evidence>
<dbReference type="RefSeq" id="WP_279242420.1">
    <property type="nucleotide sequence ID" value="NZ_CP036501.1"/>
</dbReference>
<dbReference type="InterPro" id="IPR051205">
    <property type="entry name" value="UbiH/COQ6_monooxygenase"/>
</dbReference>
<name>A0ABY6Q327_9GAMM</name>
<evidence type="ECO:0000256" key="4">
    <source>
        <dbReference type="ARBA" id="ARBA00022630"/>
    </source>
</evidence>
<evidence type="ECO:0000313" key="9">
    <source>
        <dbReference type="EMBL" id="UZP73624.1"/>
    </source>
</evidence>
<proteinExistence type="inferred from homology"/>
<evidence type="ECO:0000256" key="1">
    <source>
        <dbReference type="ARBA" id="ARBA00001974"/>
    </source>
</evidence>
<dbReference type="EMBL" id="CP036501">
    <property type="protein sequence ID" value="UZP73624.1"/>
    <property type="molecule type" value="Genomic_DNA"/>
</dbReference>
<dbReference type="InterPro" id="IPR018168">
    <property type="entry name" value="Ubi_Hdrlase_CS"/>
</dbReference>
<dbReference type="PRINTS" id="PR00420">
    <property type="entry name" value="RNGMNOXGNASE"/>
</dbReference>
<sequence length="400" mass="43184">MADYQVDIVIVGAGVIGLSAALALAPTKLNIVVLDAQPSHRPPPTQRALSDWAPRVTALTPASTKFLSELGAWQAIWEGGRVGPYTDMVVWDSEGTGLVEFDAKSLSLDALGYIVEAPITTDALVNLANQTANITIEWDTWLAQLDFDDHQATVVTRAGTNIRAQLVIGADGGRSVSRELAGIRTRQWSYGQKAIVATVRVAPGHASACWQAFLPTGPLALLPLSETDLCSIVWSLDDQEAESWIEADDGAFLKGLNLALGGRGPQVIDVSERQLFPLVQCHAIDYLRDRFVLVGDAAHAIHPLAGQGINLGLSDAKALAAEVLLAHKRNTEWWSPTVLKRYERQRKGDNLAMMAAMQAFKWGFGSRHPAATMLRNAGLTAVDAMPLAKRWFIKQAVGEG</sequence>
<dbReference type="Pfam" id="PF01494">
    <property type="entry name" value="FAD_binding_3"/>
    <property type="match status" value="1"/>
</dbReference>
<keyword evidence="10" id="KW-1185">Reference proteome</keyword>
<dbReference type="SUPFAM" id="SSF51905">
    <property type="entry name" value="FAD/NAD(P)-binding domain"/>
    <property type="match status" value="1"/>
</dbReference>
<keyword evidence="5" id="KW-0274">FAD</keyword>
<evidence type="ECO:0000256" key="3">
    <source>
        <dbReference type="ARBA" id="ARBA00005349"/>
    </source>
</evidence>
<feature type="domain" description="FAD-binding" evidence="8">
    <location>
        <begin position="6"/>
        <end position="347"/>
    </location>
</feature>
<keyword evidence="4" id="KW-0285">Flavoprotein</keyword>
<dbReference type="PANTHER" id="PTHR43876">
    <property type="entry name" value="UBIQUINONE BIOSYNTHESIS MONOOXYGENASE COQ6, MITOCHONDRIAL"/>
    <property type="match status" value="1"/>
</dbReference>
<comment type="cofactor">
    <cofactor evidence="1">
        <name>FAD</name>
        <dbReference type="ChEBI" id="CHEBI:57692"/>
    </cofactor>
</comment>
<gene>
    <name evidence="9" type="ORF">E0F26_02240</name>
</gene>
<dbReference type="InterPro" id="IPR036188">
    <property type="entry name" value="FAD/NAD-bd_sf"/>
</dbReference>
<dbReference type="PANTHER" id="PTHR43876:SF7">
    <property type="entry name" value="UBIQUINONE BIOSYNTHESIS MONOOXYGENASE COQ6, MITOCHONDRIAL"/>
    <property type="match status" value="1"/>
</dbReference>
<dbReference type="Gene3D" id="3.50.50.60">
    <property type="entry name" value="FAD/NAD(P)-binding domain"/>
    <property type="match status" value="2"/>
</dbReference>
<comment type="pathway">
    <text evidence="2">Cofactor biosynthesis; ubiquinone biosynthesis.</text>
</comment>
<evidence type="ECO:0000256" key="2">
    <source>
        <dbReference type="ARBA" id="ARBA00004749"/>
    </source>
</evidence>
<evidence type="ECO:0000259" key="8">
    <source>
        <dbReference type="Pfam" id="PF01494"/>
    </source>
</evidence>
<organism evidence="9 10">
    <name type="scientific">Candidatus Paraluminiphilus aquimaris</name>
    <dbReference type="NCBI Taxonomy" id="2518994"/>
    <lineage>
        <taxon>Bacteria</taxon>
        <taxon>Pseudomonadati</taxon>
        <taxon>Pseudomonadota</taxon>
        <taxon>Gammaproteobacteria</taxon>
        <taxon>Cellvibrionales</taxon>
        <taxon>Halieaceae</taxon>
        <taxon>Candidatus Paraluminiphilus</taxon>
    </lineage>
</organism>
<reference evidence="9 10" key="1">
    <citation type="submission" date="2019-02" db="EMBL/GenBank/DDBJ databases">
        <title>Halieaceae_genomes.</title>
        <authorList>
            <person name="Li S.-H."/>
        </authorList>
    </citation>
    <scope>NUCLEOTIDE SEQUENCE [LARGE SCALE GENOMIC DNA]</scope>
    <source>
        <strain evidence="9 10">JH123</strain>
    </source>
</reference>
<dbReference type="PROSITE" id="PS01304">
    <property type="entry name" value="UBIH"/>
    <property type="match status" value="1"/>
</dbReference>
<evidence type="ECO:0000313" key="10">
    <source>
        <dbReference type="Proteomes" id="UP001317963"/>
    </source>
</evidence>
<comment type="similarity">
    <text evidence="3">Belongs to the UbiH/COQ6 family.</text>
</comment>
<evidence type="ECO:0000256" key="5">
    <source>
        <dbReference type="ARBA" id="ARBA00022827"/>
    </source>
</evidence>
<dbReference type="Proteomes" id="UP001317963">
    <property type="component" value="Chromosome"/>
</dbReference>
<dbReference type="NCBIfam" id="TIGR01988">
    <property type="entry name" value="Ubi-OHases"/>
    <property type="match status" value="1"/>
</dbReference>
<dbReference type="InterPro" id="IPR010971">
    <property type="entry name" value="UbiH/COQ6"/>
</dbReference>
<dbReference type="InterPro" id="IPR002938">
    <property type="entry name" value="FAD-bd"/>
</dbReference>
<keyword evidence="7" id="KW-0503">Monooxygenase</keyword>
<accession>A0ABY6Q327</accession>
<protein>
    <submittedName>
        <fullName evidence="9">FAD-dependent oxidoreductase</fullName>
    </submittedName>
</protein>